<reference evidence="1" key="1">
    <citation type="submission" date="2019-12" db="EMBL/GenBank/DDBJ databases">
        <title>Genome sequencing and annotation of Brassica cretica.</title>
        <authorList>
            <person name="Studholme D.J."/>
            <person name="Sarris P."/>
        </authorList>
    </citation>
    <scope>NUCLEOTIDE SEQUENCE</scope>
    <source>
        <strain evidence="1">PFS-109/04</strain>
        <tissue evidence="1">Leaf</tissue>
    </source>
</reference>
<dbReference type="Proteomes" id="UP000712600">
    <property type="component" value="Unassembled WGS sequence"/>
</dbReference>
<sequence>MEQSLQQRSVRAYEQVKMKIATRRIDCGPSSCIYKWYQSGHPFDYITEEDSDEEELANFVAFIGITEFVEGVTDTGDDQSSADGDDGIGYQELCQTVVQIGKENLCLKKEKSWLEDTVINLRKELDDERKTEANTSDLKNENERLVIQIEVLEKQVKREGPIIGLKCQAGTSLQGCQNAHWVKIT</sequence>
<evidence type="ECO:0000313" key="1">
    <source>
        <dbReference type="EMBL" id="KAF3573089.1"/>
    </source>
</evidence>
<protein>
    <submittedName>
        <fullName evidence="1">Uncharacterized protein</fullName>
    </submittedName>
</protein>
<evidence type="ECO:0000313" key="2">
    <source>
        <dbReference type="Proteomes" id="UP000712600"/>
    </source>
</evidence>
<comment type="caution">
    <text evidence="1">The sequence shown here is derived from an EMBL/GenBank/DDBJ whole genome shotgun (WGS) entry which is preliminary data.</text>
</comment>
<dbReference type="EMBL" id="QGKX02000095">
    <property type="protein sequence ID" value="KAF3573089.1"/>
    <property type="molecule type" value="Genomic_DNA"/>
</dbReference>
<accession>A0A8S9RJX7</accession>
<gene>
    <name evidence="1" type="ORF">F2Q69_00061394</name>
</gene>
<organism evidence="1 2">
    <name type="scientific">Brassica cretica</name>
    <name type="common">Mustard</name>
    <dbReference type="NCBI Taxonomy" id="69181"/>
    <lineage>
        <taxon>Eukaryota</taxon>
        <taxon>Viridiplantae</taxon>
        <taxon>Streptophyta</taxon>
        <taxon>Embryophyta</taxon>
        <taxon>Tracheophyta</taxon>
        <taxon>Spermatophyta</taxon>
        <taxon>Magnoliopsida</taxon>
        <taxon>eudicotyledons</taxon>
        <taxon>Gunneridae</taxon>
        <taxon>Pentapetalae</taxon>
        <taxon>rosids</taxon>
        <taxon>malvids</taxon>
        <taxon>Brassicales</taxon>
        <taxon>Brassicaceae</taxon>
        <taxon>Brassiceae</taxon>
        <taxon>Brassica</taxon>
    </lineage>
</organism>
<dbReference type="AlphaFoldDB" id="A0A8S9RJX7"/>
<proteinExistence type="predicted"/>
<name>A0A8S9RJX7_BRACR</name>